<dbReference type="InterPro" id="IPR005103">
    <property type="entry name" value="AA9_LPMO"/>
</dbReference>
<feature type="signal peptide" evidence="17">
    <location>
        <begin position="1"/>
        <end position="16"/>
    </location>
</feature>
<organism evidence="19 20">
    <name type="scientific">Pyronema omphalodes (strain CBS 100304)</name>
    <name type="common">Pyronema confluens</name>
    <dbReference type="NCBI Taxonomy" id="1076935"/>
    <lineage>
        <taxon>Eukaryota</taxon>
        <taxon>Fungi</taxon>
        <taxon>Dikarya</taxon>
        <taxon>Ascomycota</taxon>
        <taxon>Pezizomycotina</taxon>
        <taxon>Pezizomycetes</taxon>
        <taxon>Pezizales</taxon>
        <taxon>Pyronemataceae</taxon>
        <taxon>Pyronema</taxon>
    </lineage>
</organism>
<keyword evidence="12" id="KW-0624">Polysaccharide degradation</keyword>
<accession>U4L0R5</accession>
<dbReference type="eggNOG" id="ENOG502RY3D">
    <property type="taxonomic scope" value="Eukaryota"/>
</dbReference>
<evidence type="ECO:0000313" key="19">
    <source>
        <dbReference type="EMBL" id="CCX08366.1"/>
    </source>
</evidence>
<evidence type="ECO:0000256" key="17">
    <source>
        <dbReference type="SAM" id="SignalP"/>
    </source>
</evidence>
<evidence type="ECO:0000256" key="7">
    <source>
        <dbReference type="ARBA" id="ARBA00023002"/>
    </source>
</evidence>
<dbReference type="Gene3D" id="2.70.50.70">
    <property type="match status" value="1"/>
</dbReference>
<evidence type="ECO:0000256" key="12">
    <source>
        <dbReference type="ARBA" id="ARBA00023326"/>
    </source>
</evidence>
<keyword evidence="7" id="KW-0560">Oxidoreductase</keyword>
<evidence type="ECO:0000256" key="10">
    <source>
        <dbReference type="ARBA" id="ARBA00023157"/>
    </source>
</evidence>
<dbReference type="GO" id="GO:0046872">
    <property type="term" value="F:metal ion binding"/>
    <property type="evidence" value="ECO:0007669"/>
    <property type="project" value="UniProtKB-KW"/>
</dbReference>
<evidence type="ECO:0000313" key="20">
    <source>
        <dbReference type="Proteomes" id="UP000018144"/>
    </source>
</evidence>
<dbReference type="Pfam" id="PF03443">
    <property type="entry name" value="AA9"/>
    <property type="match status" value="1"/>
</dbReference>
<evidence type="ECO:0000259" key="18">
    <source>
        <dbReference type="Pfam" id="PF03443"/>
    </source>
</evidence>
<keyword evidence="4" id="KW-0479">Metal-binding</keyword>
<feature type="chain" id="PRO_5004650915" description="lytic cellulose monooxygenase (C4-dehydrogenating)" evidence="17">
    <location>
        <begin position="17"/>
        <end position="394"/>
    </location>
</feature>
<evidence type="ECO:0000256" key="15">
    <source>
        <dbReference type="ARBA" id="ARBA00047174"/>
    </source>
</evidence>
<evidence type="ECO:0000256" key="14">
    <source>
        <dbReference type="ARBA" id="ARBA00045077"/>
    </source>
</evidence>
<dbReference type="InterPro" id="IPR049892">
    <property type="entry name" value="AA9"/>
</dbReference>
<dbReference type="AlphaFoldDB" id="U4L0R5"/>
<evidence type="ECO:0000256" key="11">
    <source>
        <dbReference type="ARBA" id="ARBA00023277"/>
    </source>
</evidence>
<proteinExistence type="inferred from homology"/>
<feature type="region of interest" description="Disordered" evidence="16">
    <location>
        <begin position="369"/>
        <end position="394"/>
    </location>
</feature>
<protein>
    <recommendedName>
        <fullName evidence="15">lytic cellulose monooxygenase (C4-dehydrogenating)</fullName>
        <ecNumber evidence="15">1.14.99.56</ecNumber>
    </recommendedName>
</protein>
<evidence type="ECO:0000256" key="6">
    <source>
        <dbReference type="ARBA" id="ARBA00023001"/>
    </source>
</evidence>
<comment type="cofactor">
    <cofactor evidence="1">
        <name>Cu(2+)</name>
        <dbReference type="ChEBI" id="CHEBI:29036"/>
    </cofactor>
</comment>
<comment type="subcellular location">
    <subcellularLocation>
        <location evidence="2">Secreted</location>
    </subcellularLocation>
</comment>
<name>U4L0R5_PYROM</name>
<dbReference type="PANTHER" id="PTHR33353">
    <property type="entry name" value="PUTATIVE (AFU_ORTHOLOGUE AFUA_1G12560)-RELATED"/>
    <property type="match status" value="1"/>
</dbReference>
<evidence type="ECO:0000256" key="9">
    <source>
        <dbReference type="ARBA" id="ARBA00023033"/>
    </source>
</evidence>
<dbReference type="CDD" id="cd21175">
    <property type="entry name" value="LPMO_AA9"/>
    <property type="match status" value="1"/>
</dbReference>
<keyword evidence="10" id="KW-1015">Disulfide bond</keyword>
<evidence type="ECO:0000256" key="3">
    <source>
        <dbReference type="ARBA" id="ARBA00022525"/>
    </source>
</evidence>
<dbReference type="GO" id="GO:0005576">
    <property type="term" value="C:extracellular region"/>
    <property type="evidence" value="ECO:0007669"/>
    <property type="project" value="UniProtKB-SubCell"/>
</dbReference>
<sequence length="394" mass="42642">MKSILATLSFAAVAFAHGIVTDMRIDGEYWHSLYNPYKSYGTDRPDTAGWTMQNNGPVKDVNSPAIACNSGSKNGTYFAHAEAGAKVTFFWTEWQESHKGPVMTYLAPVNGEEVNELDFFKIDHAGLNKDGTWATDDIRKNNNSYTVTVPKDLKAGLYVLRHELLALHEANKPNGAQFYPVCINLEVSGFGSAVPKDTCKFPGGYKADDAGILFNMYTTPAPTHYPIPGPPPYKSKPMGFLDGFGGGFGSFPSFPNPFAKPHPEVSALPVSSGFHTSTRTVLQTVPGADATETAFTVTHTPVVTTTVQPPCMTKTVTKNVQNTVTVTKPAEVKTVVKTVEETKTETTTPAPVYTVETKVVTVVETKTVKKEEAQTAAPVPTSTPAPPAGRYQRR</sequence>
<gene>
    <name evidence="19" type="ORF">PCON_07959</name>
</gene>
<keyword evidence="5 17" id="KW-0732">Signal</keyword>
<evidence type="ECO:0000256" key="13">
    <source>
        <dbReference type="ARBA" id="ARBA00044502"/>
    </source>
</evidence>
<comment type="catalytic activity">
    <reaction evidence="14">
        <text>[(1-&gt;4)-beta-D-glucosyl]n+m + reduced acceptor + O2 = 4-dehydro-beta-D-glucosyl-[(1-&gt;4)-beta-D-glucosyl]n-1 + [(1-&gt;4)-beta-D-glucosyl]m + acceptor + H2O.</text>
        <dbReference type="EC" id="1.14.99.56"/>
    </reaction>
</comment>
<dbReference type="STRING" id="1076935.U4L0R5"/>
<evidence type="ECO:0000256" key="1">
    <source>
        <dbReference type="ARBA" id="ARBA00001973"/>
    </source>
</evidence>
<comment type="similarity">
    <text evidence="13">Belongs to the polysaccharide monooxygenase AA9 family.</text>
</comment>
<keyword evidence="3" id="KW-0964">Secreted</keyword>
<dbReference type="GO" id="GO:0004497">
    <property type="term" value="F:monooxygenase activity"/>
    <property type="evidence" value="ECO:0007669"/>
    <property type="project" value="UniProtKB-KW"/>
</dbReference>
<evidence type="ECO:0000256" key="8">
    <source>
        <dbReference type="ARBA" id="ARBA00023008"/>
    </source>
</evidence>
<dbReference type="Proteomes" id="UP000018144">
    <property type="component" value="Unassembled WGS sequence"/>
</dbReference>
<keyword evidence="20" id="KW-1185">Reference proteome</keyword>
<feature type="domain" description="Auxiliary Activity family 9 catalytic" evidence="18">
    <location>
        <begin position="17"/>
        <end position="225"/>
    </location>
</feature>
<dbReference type="EC" id="1.14.99.56" evidence="15"/>
<reference evidence="19 20" key="1">
    <citation type="journal article" date="2013" name="PLoS Genet.">
        <title>The genome and development-dependent transcriptomes of Pyronema confluens: a window into fungal evolution.</title>
        <authorList>
            <person name="Traeger S."/>
            <person name="Altegoer F."/>
            <person name="Freitag M."/>
            <person name="Gabaldon T."/>
            <person name="Kempken F."/>
            <person name="Kumar A."/>
            <person name="Marcet-Houben M."/>
            <person name="Poggeler S."/>
            <person name="Stajich J.E."/>
            <person name="Nowrousian M."/>
        </authorList>
    </citation>
    <scope>NUCLEOTIDE SEQUENCE [LARGE SCALE GENOMIC DNA]</scope>
    <source>
        <strain evidence="20">CBS 100304</strain>
        <tissue evidence="19">Vegetative mycelium</tissue>
    </source>
</reference>
<keyword evidence="9" id="KW-0503">Monooxygenase</keyword>
<dbReference type="GO" id="GO:0030245">
    <property type="term" value="P:cellulose catabolic process"/>
    <property type="evidence" value="ECO:0007669"/>
    <property type="project" value="UniProtKB-KW"/>
</dbReference>
<keyword evidence="11" id="KW-0119">Carbohydrate metabolism</keyword>
<evidence type="ECO:0000256" key="16">
    <source>
        <dbReference type="SAM" id="MobiDB-lite"/>
    </source>
</evidence>
<evidence type="ECO:0000256" key="2">
    <source>
        <dbReference type="ARBA" id="ARBA00004613"/>
    </source>
</evidence>
<evidence type="ECO:0000256" key="4">
    <source>
        <dbReference type="ARBA" id="ARBA00022723"/>
    </source>
</evidence>
<dbReference type="PANTHER" id="PTHR33353:SF10">
    <property type="entry name" value="ENDO-BETA-1,4-GLUCANASE D"/>
    <property type="match status" value="1"/>
</dbReference>
<dbReference type="OrthoDB" id="4849160at2759"/>
<dbReference type="EMBL" id="HF935410">
    <property type="protein sequence ID" value="CCX08366.1"/>
    <property type="molecule type" value="Genomic_DNA"/>
</dbReference>
<keyword evidence="8" id="KW-0186">Copper</keyword>
<evidence type="ECO:0000256" key="5">
    <source>
        <dbReference type="ARBA" id="ARBA00022729"/>
    </source>
</evidence>
<keyword evidence="6" id="KW-0136">Cellulose degradation</keyword>